<name>A0AAN6XEX9_9PEZI</name>
<feature type="repeat" description="ANK" evidence="1">
    <location>
        <begin position="178"/>
        <end position="210"/>
    </location>
</feature>
<keyword evidence="3" id="KW-1185">Reference proteome</keyword>
<dbReference type="PROSITE" id="PS50297">
    <property type="entry name" value="ANK_REP_REGION"/>
    <property type="match status" value="1"/>
</dbReference>
<proteinExistence type="predicted"/>
<dbReference type="Pfam" id="PF00023">
    <property type="entry name" value="Ank"/>
    <property type="match status" value="1"/>
</dbReference>
<sequence length="288" mass="32030">MSDRAIIERTLHSLFSERNITHEPFYLESLELTIEDFIASKLKSTCSKHRNKVKPWDFAVFLSGASAIDAVTRFHRSRIGVLDGPFVTSSQCQQWLNVFSLQQMASSDHSSPSERPWSGYTLSEEQSGHLLIPLTMWPKNNDDRLEIARLLLENKGCDPNGTSPYSSYEVWCWTPYDMKMGPLHFAVALGDAPMVKLLLEFGADPMKKDGYGRVPGSVPHLKGGTSEGFKAWVEGGGKAVKTWLATDAGKKATEHYNDSTAEREPDEQDRINAMIDSGYINATGPGGR</sequence>
<keyword evidence="1" id="KW-0040">ANK repeat</keyword>
<accession>A0AAN6XEX9</accession>
<gene>
    <name evidence="2" type="ORF">QBC40DRAFT_265833</name>
</gene>
<dbReference type="SUPFAM" id="SSF48403">
    <property type="entry name" value="Ankyrin repeat"/>
    <property type="match status" value="1"/>
</dbReference>
<dbReference type="AlphaFoldDB" id="A0AAN6XEX9"/>
<comment type="caution">
    <text evidence="2">The sequence shown here is derived from an EMBL/GenBank/DDBJ whole genome shotgun (WGS) entry which is preliminary data.</text>
</comment>
<reference evidence="2" key="2">
    <citation type="submission" date="2023-05" db="EMBL/GenBank/DDBJ databases">
        <authorList>
            <consortium name="Lawrence Berkeley National Laboratory"/>
            <person name="Steindorff A."/>
            <person name="Hensen N."/>
            <person name="Bonometti L."/>
            <person name="Westerberg I."/>
            <person name="Brannstrom I.O."/>
            <person name="Guillou S."/>
            <person name="Cros-Aarteil S."/>
            <person name="Calhoun S."/>
            <person name="Haridas S."/>
            <person name="Kuo A."/>
            <person name="Mondo S."/>
            <person name="Pangilinan J."/>
            <person name="Riley R."/>
            <person name="Labutti K."/>
            <person name="Andreopoulos B."/>
            <person name="Lipzen A."/>
            <person name="Chen C."/>
            <person name="Yanf M."/>
            <person name="Daum C."/>
            <person name="Ng V."/>
            <person name="Clum A."/>
            <person name="Ohm R."/>
            <person name="Martin F."/>
            <person name="Silar P."/>
            <person name="Natvig D."/>
            <person name="Lalanne C."/>
            <person name="Gautier V."/>
            <person name="Ament-Velasquez S.L."/>
            <person name="Kruys A."/>
            <person name="Hutchinson M.I."/>
            <person name="Powell A.J."/>
            <person name="Barry K."/>
            <person name="Miller A.N."/>
            <person name="Grigoriev I.V."/>
            <person name="Debuchy R."/>
            <person name="Gladieux P."/>
            <person name="Thoren M.H."/>
            <person name="Johannesson H."/>
        </authorList>
    </citation>
    <scope>NUCLEOTIDE SEQUENCE</scope>
    <source>
        <strain evidence="2">CBS 315.58</strain>
    </source>
</reference>
<evidence type="ECO:0000256" key="1">
    <source>
        <dbReference type="PROSITE-ProRule" id="PRU00023"/>
    </source>
</evidence>
<evidence type="ECO:0000313" key="3">
    <source>
        <dbReference type="Proteomes" id="UP001303160"/>
    </source>
</evidence>
<dbReference type="PROSITE" id="PS50088">
    <property type="entry name" value="ANK_REPEAT"/>
    <property type="match status" value="1"/>
</dbReference>
<dbReference type="InterPro" id="IPR002110">
    <property type="entry name" value="Ankyrin_rpt"/>
</dbReference>
<dbReference type="Proteomes" id="UP001303160">
    <property type="component" value="Unassembled WGS sequence"/>
</dbReference>
<reference evidence="2" key="1">
    <citation type="journal article" date="2023" name="Mol. Phylogenet. Evol.">
        <title>Genome-scale phylogeny and comparative genomics of the fungal order Sordariales.</title>
        <authorList>
            <person name="Hensen N."/>
            <person name="Bonometti L."/>
            <person name="Westerberg I."/>
            <person name="Brannstrom I.O."/>
            <person name="Guillou S."/>
            <person name="Cros-Aarteil S."/>
            <person name="Calhoun S."/>
            <person name="Haridas S."/>
            <person name="Kuo A."/>
            <person name="Mondo S."/>
            <person name="Pangilinan J."/>
            <person name="Riley R."/>
            <person name="LaButti K."/>
            <person name="Andreopoulos B."/>
            <person name="Lipzen A."/>
            <person name="Chen C."/>
            <person name="Yan M."/>
            <person name="Daum C."/>
            <person name="Ng V."/>
            <person name="Clum A."/>
            <person name="Steindorff A."/>
            <person name="Ohm R.A."/>
            <person name="Martin F."/>
            <person name="Silar P."/>
            <person name="Natvig D.O."/>
            <person name="Lalanne C."/>
            <person name="Gautier V."/>
            <person name="Ament-Velasquez S.L."/>
            <person name="Kruys A."/>
            <person name="Hutchinson M.I."/>
            <person name="Powell A.J."/>
            <person name="Barry K."/>
            <person name="Miller A.N."/>
            <person name="Grigoriev I.V."/>
            <person name="Debuchy R."/>
            <person name="Gladieux P."/>
            <person name="Hiltunen Thoren M."/>
            <person name="Johannesson H."/>
        </authorList>
    </citation>
    <scope>NUCLEOTIDE SEQUENCE</scope>
    <source>
        <strain evidence="2">CBS 315.58</strain>
    </source>
</reference>
<dbReference type="InterPro" id="IPR036770">
    <property type="entry name" value="Ankyrin_rpt-contain_sf"/>
</dbReference>
<dbReference type="Gene3D" id="1.25.40.20">
    <property type="entry name" value="Ankyrin repeat-containing domain"/>
    <property type="match status" value="1"/>
</dbReference>
<evidence type="ECO:0008006" key="4">
    <source>
        <dbReference type="Google" id="ProtNLM"/>
    </source>
</evidence>
<protein>
    <recommendedName>
        <fullName evidence="4">Ankyrin repeat protein</fullName>
    </recommendedName>
</protein>
<organism evidence="2 3">
    <name type="scientific">Triangularia verruculosa</name>
    <dbReference type="NCBI Taxonomy" id="2587418"/>
    <lineage>
        <taxon>Eukaryota</taxon>
        <taxon>Fungi</taxon>
        <taxon>Dikarya</taxon>
        <taxon>Ascomycota</taxon>
        <taxon>Pezizomycotina</taxon>
        <taxon>Sordariomycetes</taxon>
        <taxon>Sordariomycetidae</taxon>
        <taxon>Sordariales</taxon>
        <taxon>Podosporaceae</taxon>
        <taxon>Triangularia</taxon>
    </lineage>
</organism>
<dbReference type="EMBL" id="MU863931">
    <property type="protein sequence ID" value="KAK4199473.1"/>
    <property type="molecule type" value="Genomic_DNA"/>
</dbReference>
<evidence type="ECO:0000313" key="2">
    <source>
        <dbReference type="EMBL" id="KAK4199473.1"/>
    </source>
</evidence>